<dbReference type="InterPro" id="IPR016181">
    <property type="entry name" value="Acyl_CoA_acyltransferase"/>
</dbReference>
<keyword evidence="1 5" id="KW-0808">Transferase</keyword>
<dbReference type="GO" id="GO:0016747">
    <property type="term" value="F:acyltransferase activity, transferring groups other than amino-acyl groups"/>
    <property type="evidence" value="ECO:0007669"/>
    <property type="project" value="InterPro"/>
</dbReference>
<organism evidence="5 6">
    <name type="scientific">Modestobacter versicolor</name>
    <dbReference type="NCBI Taxonomy" id="429133"/>
    <lineage>
        <taxon>Bacteria</taxon>
        <taxon>Bacillati</taxon>
        <taxon>Actinomycetota</taxon>
        <taxon>Actinomycetes</taxon>
        <taxon>Geodermatophilales</taxon>
        <taxon>Geodermatophilaceae</taxon>
        <taxon>Modestobacter</taxon>
    </lineage>
</organism>
<gene>
    <name evidence="5" type="ORF">DMO24_09545</name>
    <name evidence="4" type="ORF">FHX36_002868</name>
</gene>
<accession>A0A323V9Z8</accession>
<proteinExistence type="predicted"/>
<dbReference type="Gene3D" id="3.40.630.30">
    <property type="match status" value="1"/>
</dbReference>
<dbReference type="CDD" id="cd04301">
    <property type="entry name" value="NAT_SF"/>
    <property type="match status" value="1"/>
</dbReference>
<dbReference type="RefSeq" id="WP_110552066.1">
    <property type="nucleotide sequence ID" value="NZ_JACIBU010000001.1"/>
</dbReference>
<dbReference type="PANTHER" id="PTHR43877:SF2">
    <property type="entry name" value="AMINOALKYLPHOSPHONATE N-ACETYLTRANSFERASE-RELATED"/>
    <property type="match status" value="1"/>
</dbReference>
<keyword evidence="6" id="KW-1185">Reference proteome</keyword>
<dbReference type="PROSITE" id="PS51186">
    <property type="entry name" value="GNAT"/>
    <property type="match status" value="1"/>
</dbReference>
<evidence type="ECO:0000256" key="2">
    <source>
        <dbReference type="ARBA" id="ARBA00023315"/>
    </source>
</evidence>
<evidence type="ECO:0000256" key="1">
    <source>
        <dbReference type="ARBA" id="ARBA00022679"/>
    </source>
</evidence>
<evidence type="ECO:0000313" key="4">
    <source>
        <dbReference type="EMBL" id="MBB3677133.1"/>
    </source>
</evidence>
<dbReference type="Pfam" id="PF13673">
    <property type="entry name" value="Acetyltransf_10"/>
    <property type="match status" value="1"/>
</dbReference>
<comment type="caution">
    <text evidence="5">The sequence shown here is derived from an EMBL/GenBank/DDBJ whole genome shotgun (WGS) entry which is preliminary data.</text>
</comment>
<dbReference type="InterPro" id="IPR050832">
    <property type="entry name" value="Bact_Acetyltransf"/>
</dbReference>
<evidence type="ECO:0000313" key="6">
    <source>
        <dbReference type="Proteomes" id="UP000247602"/>
    </source>
</evidence>
<dbReference type="SUPFAM" id="SSF55729">
    <property type="entry name" value="Acyl-CoA N-acyltransferases (Nat)"/>
    <property type="match status" value="1"/>
</dbReference>
<sequence length="154" mass="16366">MDLGIAPFTREDGGELLTLQRAAFVTEAQLYGDPRLPALVETLPELLAAVQRGPTLVARSGPRLVGSVRARVADGVLHVGRLVVAPDQQGQGIGAALLAAVERAAGPGVDTAALFTGHRSAGNLRLYARAGYVEQRRQRVDDELTFVHLAKPLR</sequence>
<protein>
    <submittedName>
        <fullName evidence="5">GNAT family N-acetyltransferase</fullName>
    </submittedName>
    <submittedName>
        <fullName evidence="4">GNAT superfamily N-acetyltransferase</fullName>
    </submittedName>
</protein>
<dbReference type="EMBL" id="QKNV01000079">
    <property type="protein sequence ID" value="PZA21579.1"/>
    <property type="molecule type" value="Genomic_DNA"/>
</dbReference>
<dbReference type="InterPro" id="IPR000182">
    <property type="entry name" value="GNAT_dom"/>
</dbReference>
<dbReference type="PANTHER" id="PTHR43877">
    <property type="entry name" value="AMINOALKYLPHOSPHONATE N-ACETYLTRANSFERASE-RELATED-RELATED"/>
    <property type="match status" value="1"/>
</dbReference>
<dbReference type="Proteomes" id="UP000247602">
    <property type="component" value="Unassembled WGS sequence"/>
</dbReference>
<reference evidence="5 6" key="1">
    <citation type="submission" date="2018-06" db="EMBL/GenBank/DDBJ databases">
        <title>Draft genome sequence of Modestobacter versicolor CP153-2.</title>
        <authorList>
            <person name="Gundlapally S.R."/>
        </authorList>
    </citation>
    <scope>NUCLEOTIDE SEQUENCE [LARGE SCALE GENOMIC DNA]</scope>
    <source>
        <strain evidence="5 6">CP153-2</strain>
    </source>
</reference>
<dbReference type="EMBL" id="JACIBU010000001">
    <property type="protein sequence ID" value="MBB3677133.1"/>
    <property type="molecule type" value="Genomic_DNA"/>
</dbReference>
<feature type="domain" description="N-acetyltransferase" evidence="3">
    <location>
        <begin position="3"/>
        <end position="154"/>
    </location>
</feature>
<evidence type="ECO:0000313" key="7">
    <source>
        <dbReference type="Proteomes" id="UP000580718"/>
    </source>
</evidence>
<dbReference type="Proteomes" id="UP000580718">
    <property type="component" value="Unassembled WGS sequence"/>
</dbReference>
<name>A0A323V9Z8_9ACTN</name>
<evidence type="ECO:0000313" key="5">
    <source>
        <dbReference type="EMBL" id="PZA21579.1"/>
    </source>
</evidence>
<dbReference type="OrthoDB" id="4322031at2"/>
<reference evidence="4 7" key="2">
    <citation type="submission" date="2020-08" db="EMBL/GenBank/DDBJ databases">
        <title>Sequencing the genomes of 1000 actinobacteria strains.</title>
        <authorList>
            <person name="Klenk H.-P."/>
        </authorList>
    </citation>
    <scope>NUCLEOTIDE SEQUENCE [LARGE SCALE GENOMIC DNA]</scope>
    <source>
        <strain evidence="4 7">DSM 16678</strain>
    </source>
</reference>
<evidence type="ECO:0000259" key="3">
    <source>
        <dbReference type="PROSITE" id="PS51186"/>
    </source>
</evidence>
<dbReference type="AlphaFoldDB" id="A0A323V9Z8"/>
<keyword evidence="2" id="KW-0012">Acyltransferase</keyword>